<gene>
    <name evidence="1" type="ORF">GAK35_02766</name>
</gene>
<dbReference type="Pfam" id="PF01663">
    <property type="entry name" value="Phosphodiest"/>
    <property type="match status" value="1"/>
</dbReference>
<accession>A0A7V8JTG4</accession>
<dbReference type="InterPro" id="IPR002591">
    <property type="entry name" value="Phosphodiest/P_Trfase"/>
</dbReference>
<proteinExistence type="predicted"/>
<dbReference type="AlphaFoldDB" id="A0A7V8JTG4"/>
<evidence type="ECO:0008006" key="3">
    <source>
        <dbReference type="Google" id="ProtNLM"/>
    </source>
</evidence>
<sequence>MAPRKRVITVICDSLRRDFIGAERTPVLADLAARSRYFTQARGVFPSTTRTSSASIATGCQPARHGLAGNCVILRDDDGLQCHNVGHPAFIDRLRAITGATLKVPALAHHVRPVGGALLMSNVSAGAAYFHDPEGHGEVWHRAGSFGVGRIPLLPNPAARWESGAAGDAAMTQAFCQRVEQDETLAAATLWLSNPDHSGHRSPLGSSEHLLGIAAAEVCVQAVMTLVERLRAAGEDVLFIVGSDHGMQTIIESIPVTRLLVEAGLKAGADSRDVVIAPNGTAFTIGVSDAHAHRIAALVTWLGRQAWAGEIFAGAQLATIGLADHETCRIAVSMRADQRVNQAGIAGASFYVEDPDEPGDYVGRGQHGGLGTHEQSPFLMIAGTGFAAGVDDAPVSLVDILPTILRHLALPAGGLDGRPLQATAPMPMPMP</sequence>
<dbReference type="InterPro" id="IPR017850">
    <property type="entry name" value="Alkaline_phosphatase_core_sf"/>
</dbReference>
<reference evidence="2" key="1">
    <citation type="journal article" date="2020" name="MBio">
        <title>Horizontal gene transfer to a defensive symbiont with a reduced genome amongst a multipartite beetle microbiome.</title>
        <authorList>
            <person name="Waterworth S.C."/>
            <person name="Florez L.V."/>
            <person name="Rees E.R."/>
            <person name="Hertweck C."/>
            <person name="Kaltenpoth M."/>
            <person name="Kwan J.C."/>
        </authorList>
    </citation>
    <scope>NUCLEOTIDE SEQUENCE [LARGE SCALE GENOMIC DNA]</scope>
</reference>
<evidence type="ECO:0000313" key="2">
    <source>
        <dbReference type="Proteomes" id="UP000462435"/>
    </source>
</evidence>
<dbReference type="Proteomes" id="UP000462435">
    <property type="component" value="Unassembled WGS sequence"/>
</dbReference>
<dbReference type="SUPFAM" id="SSF53649">
    <property type="entry name" value="Alkaline phosphatase-like"/>
    <property type="match status" value="1"/>
</dbReference>
<evidence type="ECO:0000313" key="1">
    <source>
        <dbReference type="EMBL" id="KAF1042339.1"/>
    </source>
</evidence>
<dbReference type="Gene3D" id="3.40.720.10">
    <property type="entry name" value="Alkaline Phosphatase, subunit A"/>
    <property type="match status" value="2"/>
</dbReference>
<name>A0A7V8JTG4_9BURK</name>
<organism evidence="1 2">
    <name type="scientific">Herbaspirillum frisingense</name>
    <dbReference type="NCBI Taxonomy" id="92645"/>
    <lineage>
        <taxon>Bacteria</taxon>
        <taxon>Pseudomonadati</taxon>
        <taxon>Pseudomonadota</taxon>
        <taxon>Betaproteobacteria</taxon>
        <taxon>Burkholderiales</taxon>
        <taxon>Oxalobacteraceae</taxon>
        <taxon>Herbaspirillum</taxon>
    </lineage>
</organism>
<dbReference type="PANTHER" id="PTHR10151:SF120">
    <property type="entry name" value="BIS(5'-ADENOSYL)-TRIPHOSPHATASE"/>
    <property type="match status" value="1"/>
</dbReference>
<protein>
    <recommendedName>
        <fullName evidence="3">Alkaline phosphatase family protein</fullName>
    </recommendedName>
</protein>
<comment type="caution">
    <text evidence="1">The sequence shown here is derived from an EMBL/GenBank/DDBJ whole genome shotgun (WGS) entry which is preliminary data.</text>
</comment>
<dbReference type="PANTHER" id="PTHR10151">
    <property type="entry name" value="ECTONUCLEOTIDE PYROPHOSPHATASE/PHOSPHODIESTERASE"/>
    <property type="match status" value="1"/>
</dbReference>
<dbReference type="GO" id="GO:0016787">
    <property type="term" value="F:hydrolase activity"/>
    <property type="evidence" value="ECO:0007669"/>
    <property type="project" value="UniProtKB-ARBA"/>
</dbReference>
<dbReference type="EMBL" id="WNDX01000086">
    <property type="protein sequence ID" value="KAF1042339.1"/>
    <property type="molecule type" value="Genomic_DNA"/>
</dbReference>